<dbReference type="EMBL" id="CQPA01000011">
    <property type="protein sequence ID" value="CNU10877.1"/>
    <property type="molecule type" value="Genomic_DNA"/>
</dbReference>
<name>A0A655CFN8_SALET</name>
<proteinExistence type="predicted"/>
<reference evidence="1 2" key="1">
    <citation type="submission" date="2015-03" db="EMBL/GenBank/DDBJ databases">
        <authorList>
            <consortium name="Pathogen Informatics"/>
        </authorList>
    </citation>
    <scope>NUCLEOTIDE SEQUENCE [LARGE SCALE GENOMIC DNA]</scope>
    <source>
        <strain evidence="1 2">A1104</strain>
    </source>
</reference>
<organism evidence="1 2">
    <name type="scientific">Salmonella enterica subsp. enterica serovar Bovismorbificans</name>
    <dbReference type="NCBI Taxonomy" id="58097"/>
    <lineage>
        <taxon>Bacteria</taxon>
        <taxon>Pseudomonadati</taxon>
        <taxon>Pseudomonadota</taxon>
        <taxon>Gammaproteobacteria</taxon>
        <taxon>Enterobacterales</taxon>
        <taxon>Enterobacteriaceae</taxon>
        <taxon>Salmonella</taxon>
    </lineage>
</organism>
<dbReference type="Proteomes" id="UP000041314">
    <property type="component" value="Unassembled WGS sequence"/>
</dbReference>
<evidence type="ECO:0000313" key="1">
    <source>
        <dbReference type="EMBL" id="CNU10877.1"/>
    </source>
</evidence>
<gene>
    <name evidence="1" type="ORF">ERS008198_01936</name>
</gene>
<evidence type="ECO:0000313" key="2">
    <source>
        <dbReference type="Proteomes" id="UP000041314"/>
    </source>
</evidence>
<sequence>MDNFIGGDGRKGERIAKRKILSSTPRHLIGVGLAGDQLCAAPRFQTCHAPRLIQPRMAVQQIAHVCEAESCRFNIRFNLRCAFIQPRINKNMPCRSGQQNRREIFRADIPHAFCDLKRLHRLSPRFKQ</sequence>
<dbReference type="AlphaFoldDB" id="A0A655CFN8"/>
<accession>A0A655CFN8</accession>
<protein>
    <submittedName>
        <fullName evidence="1">Uncharacterized protein</fullName>
    </submittedName>
</protein>